<organism evidence="1 2">
    <name type="scientific">Evansella tamaricis</name>
    <dbReference type="NCBI Taxonomy" id="2069301"/>
    <lineage>
        <taxon>Bacteria</taxon>
        <taxon>Bacillati</taxon>
        <taxon>Bacillota</taxon>
        <taxon>Bacilli</taxon>
        <taxon>Bacillales</taxon>
        <taxon>Bacillaceae</taxon>
        <taxon>Evansella</taxon>
    </lineage>
</organism>
<evidence type="ECO:0000313" key="1">
    <source>
        <dbReference type="EMBL" id="MBU9713064.1"/>
    </source>
</evidence>
<name>A0ABS6JIP1_9BACI</name>
<accession>A0ABS6JIP1</accession>
<proteinExistence type="predicted"/>
<reference evidence="1 2" key="1">
    <citation type="submission" date="2021-06" db="EMBL/GenBank/DDBJ databases">
        <title>Bacillus sp. RD4P76, an endophyte from a halophyte.</title>
        <authorList>
            <person name="Sun J.-Q."/>
        </authorList>
    </citation>
    <scope>NUCLEOTIDE SEQUENCE [LARGE SCALE GENOMIC DNA]</scope>
    <source>
        <strain evidence="1 2">CGMCC 1.15917</strain>
    </source>
</reference>
<gene>
    <name evidence="1" type="ORF">KS419_15135</name>
</gene>
<dbReference type="EMBL" id="JAHQCS010000121">
    <property type="protein sequence ID" value="MBU9713064.1"/>
    <property type="molecule type" value="Genomic_DNA"/>
</dbReference>
<protein>
    <submittedName>
        <fullName evidence="1">Uncharacterized protein</fullName>
    </submittedName>
</protein>
<dbReference type="RefSeq" id="WP_217067239.1">
    <property type="nucleotide sequence ID" value="NZ_JAHQCS010000121.1"/>
</dbReference>
<keyword evidence="2" id="KW-1185">Reference proteome</keyword>
<evidence type="ECO:0000313" key="2">
    <source>
        <dbReference type="Proteomes" id="UP000784880"/>
    </source>
</evidence>
<dbReference type="Proteomes" id="UP000784880">
    <property type="component" value="Unassembled WGS sequence"/>
</dbReference>
<comment type="caution">
    <text evidence="1">The sequence shown here is derived from an EMBL/GenBank/DDBJ whole genome shotgun (WGS) entry which is preliminary data.</text>
</comment>
<sequence>MFNRSTLHIKKKAKKYKSWIEKVSIYPYPYEISGRNYYLVDYIRLNQPVASAVISDVEEVFHDAKKAHKYLYQFYRLSEKILEEGRMRAHVNLDFFRVPLAKMDDHPNPHWGDGYKFIKKLLGYQLTLRKTYEDFWDHIKDRKEKNLPLAEAELELAIYTAAKLETIQFHVVFELSRNMDVLLQWKEKMEETSLWKDLKREQQVFYTQLMQNDEFLKNEAKKVKSENLDEALKINKKSMKYYMLKEQKSDEEILRFP</sequence>